<protein>
    <submittedName>
        <fullName evidence="7">Polysaccharide biosynthesis protein</fullName>
    </submittedName>
</protein>
<feature type="transmembrane region" description="Helical" evidence="6">
    <location>
        <begin position="45"/>
        <end position="64"/>
    </location>
</feature>
<evidence type="ECO:0000256" key="4">
    <source>
        <dbReference type="ARBA" id="ARBA00022989"/>
    </source>
</evidence>
<evidence type="ECO:0000313" key="7">
    <source>
        <dbReference type="EMBL" id="MCM2465815.1"/>
    </source>
</evidence>
<evidence type="ECO:0000256" key="2">
    <source>
        <dbReference type="ARBA" id="ARBA00022475"/>
    </source>
</evidence>
<feature type="transmembrane region" description="Helical" evidence="6">
    <location>
        <begin position="405"/>
        <end position="429"/>
    </location>
</feature>
<dbReference type="PANTHER" id="PTHR30250">
    <property type="entry name" value="PST FAMILY PREDICTED COLANIC ACID TRANSPORTER"/>
    <property type="match status" value="1"/>
</dbReference>
<proteinExistence type="predicted"/>
<reference evidence="7 8" key="1">
    <citation type="submission" date="2018-05" db="EMBL/GenBank/DDBJ databases">
        <title>Isolation and characterization of genus Methanoculleus species and their viruses from deep sea marine sediment offshore southwestern Taiwan.</title>
        <authorList>
            <person name="Wei W.-H."/>
            <person name="Chen W.-C."/>
            <person name="Lai M.-C."/>
            <person name="Chen S.-C."/>
        </authorList>
    </citation>
    <scope>NUCLEOTIDE SEQUENCE [LARGE SCALE GENOMIC DNA]</scope>
    <source>
        <strain evidence="7 8">CWC-02</strain>
    </source>
</reference>
<accession>A0ABD4TC20</accession>
<evidence type="ECO:0000256" key="6">
    <source>
        <dbReference type="SAM" id="Phobius"/>
    </source>
</evidence>
<evidence type="ECO:0000256" key="5">
    <source>
        <dbReference type="ARBA" id="ARBA00023136"/>
    </source>
</evidence>
<dbReference type="InterPro" id="IPR002797">
    <property type="entry name" value="Polysacc_synth"/>
</dbReference>
<feature type="transmembrane region" description="Helical" evidence="6">
    <location>
        <begin position="21"/>
        <end position="39"/>
    </location>
</feature>
<evidence type="ECO:0000256" key="3">
    <source>
        <dbReference type="ARBA" id="ARBA00022692"/>
    </source>
</evidence>
<name>A0ABD4TC20_9EURY</name>
<feature type="transmembrane region" description="Helical" evidence="6">
    <location>
        <begin position="320"/>
        <end position="342"/>
    </location>
</feature>
<evidence type="ECO:0000256" key="1">
    <source>
        <dbReference type="ARBA" id="ARBA00004651"/>
    </source>
</evidence>
<dbReference type="RefSeq" id="WP_250987078.1">
    <property type="nucleotide sequence ID" value="NZ_QFDM01000002.1"/>
</dbReference>
<dbReference type="GO" id="GO:0005886">
    <property type="term" value="C:plasma membrane"/>
    <property type="evidence" value="ECO:0007669"/>
    <property type="project" value="UniProtKB-SubCell"/>
</dbReference>
<dbReference type="AlphaFoldDB" id="A0ABD4TC20"/>
<gene>
    <name evidence="7" type="ORF">DIC75_05720</name>
</gene>
<feature type="transmembrane region" description="Helical" evidence="6">
    <location>
        <begin position="168"/>
        <end position="185"/>
    </location>
</feature>
<feature type="transmembrane region" description="Helical" evidence="6">
    <location>
        <begin position="191"/>
        <end position="211"/>
    </location>
</feature>
<dbReference type="PANTHER" id="PTHR30250:SF26">
    <property type="entry name" value="PSMA PROTEIN"/>
    <property type="match status" value="1"/>
</dbReference>
<dbReference type="Proteomes" id="UP001523230">
    <property type="component" value="Unassembled WGS sequence"/>
</dbReference>
<feature type="transmembrane region" description="Helical" evidence="6">
    <location>
        <begin position="381"/>
        <end position="399"/>
    </location>
</feature>
<keyword evidence="3 6" id="KW-0812">Transmembrane</keyword>
<organism evidence="7 8">
    <name type="scientific">Methanoculleus oceani</name>
    <dbReference type="NCBI Taxonomy" id="2184756"/>
    <lineage>
        <taxon>Archaea</taxon>
        <taxon>Methanobacteriati</taxon>
        <taxon>Methanobacteriota</taxon>
        <taxon>Stenosarchaea group</taxon>
        <taxon>Methanomicrobia</taxon>
        <taxon>Methanomicrobiales</taxon>
        <taxon>Methanomicrobiaceae</taxon>
        <taxon>Methanoculleus</taxon>
    </lineage>
</organism>
<comment type="subcellular location">
    <subcellularLocation>
        <location evidence="1">Cell membrane</location>
        <topology evidence="1">Multi-pass membrane protein</topology>
    </subcellularLocation>
</comment>
<sequence length="524" mass="56144">MQTETNQRFAAQFPRNLAANIAYFLVNIVIGVLLVPYFIDTLGVAAYGLIPLATSITGYVAIVVQSLNTAVTRFLTVDLQREDYTAANRTFNTALFGLSAVLLLMVPVVLAVAYFAPSIFNVPAGQEAGAVLLFLGVSAALLIRFWSGNFTVQLFAYNRLDLQNLVNLTNLTVQVGLIVLLFTLFGPDLSLIGGAYLAGAVVASVVSIVLARRVCPYLRISISAFDRTKLKEISGMGGWVVVDQTGYLLLSQVDLIVVNLLFGALMAGEYAIALQWVILLQAIVGILASVLTPTILAYYALKQTEALIKITRSAVKLMGLALALPTGLICGFAPQLLTLWVGAEHANLAPLMVLLTAHLAVNMSVQPLFSVNVAYNRVRIPGVMTILLGTANLILAIAVPLVTGWGYYGVAVAGVLILTFRHILFVPWYAGRVLNVRMTTYIRSVVPGALAVMLIGGAAAGIAATTSLYSPIMLAVAGTGIMLLYGVILLGFGLTPFEKQLFESYLPQGWKQSIGLFGLITRIR</sequence>
<feature type="transmembrane region" description="Helical" evidence="6">
    <location>
        <begin position="348"/>
        <end position="369"/>
    </location>
</feature>
<feature type="transmembrane region" description="Helical" evidence="6">
    <location>
        <begin position="468"/>
        <end position="492"/>
    </location>
</feature>
<dbReference type="Pfam" id="PF01943">
    <property type="entry name" value="Polysacc_synt"/>
    <property type="match status" value="1"/>
</dbReference>
<keyword evidence="8" id="KW-1185">Reference proteome</keyword>
<feature type="transmembrane region" description="Helical" evidence="6">
    <location>
        <begin position="441"/>
        <end position="462"/>
    </location>
</feature>
<comment type="caution">
    <text evidence="7">The sequence shown here is derived from an EMBL/GenBank/DDBJ whole genome shotgun (WGS) entry which is preliminary data.</text>
</comment>
<feature type="transmembrane region" description="Helical" evidence="6">
    <location>
        <begin position="128"/>
        <end position="147"/>
    </location>
</feature>
<dbReference type="EMBL" id="QFDM01000002">
    <property type="protein sequence ID" value="MCM2465815.1"/>
    <property type="molecule type" value="Genomic_DNA"/>
</dbReference>
<keyword evidence="2" id="KW-1003">Cell membrane</keyword>
<evidence type="ECO:0000313" key="8">
    <source>
        <dbReference type="Proteomes" id="UP001523230"/>
    </source>
</evidence>
<keyword evidence="4 6" id="KW-1133">Transmembrane helix</keyword>
<feature type="transmembrane region" description="Helical" evidence="6">
    <location>
        <begin position="273"/>
        <end position="299"/>
    </location>
</feature>
<keyword evidence="5 6" id="KW-0472">Membrane</keyword>
<feature type="transmembrane region" description="Helical" evidence="6">
    <location>
        <begin position="94"/>
        <end position="116"/>
    </location>
</feature>
<dbReference type="InterPro" id="IPR050833">
    <property type="entry name" value="Poly_Biosynth_Transport"/>
</dbReference>
<feature type="transmembrane region" description="Helical" evidence="6">
    <location>
        <begin position="246"/>
        <end position="267"/>
    </location>
</feature>